<gene>
    <name evidence="13" type="ORF">CTheo_3720</name>
</gene>
<dbReference type="SUPFAM" id="SSF50729">
    <property type="entry name" value="PH domain-like"/>
    <property type="match status" value="1"/>
</dbReference>
<comment type="catalytic activity">
    <reaction evidence="9">
        <text>L-seryl-[protein] + ATP = O-phospho-L-seryl-[protein] + ADP + H(+)</text>
        <dbReference type="Rhea" id="RHEA:17989"/>
        <dbReference type="Rhea" id="RHEA-COMP:9863"/>
        <dbReference type="Rhea" id="RHEA-COMP:11604"/>
        <dbReference type="ChEBI" id="CHEBI:15378"/>
        <dbReference type="ChEBI" id="CHEBI:29999"/>
        <dbReference type="ChEBI" id="CHEBI:30616"/>
        <dbReference type="ChEBI" id="CHEBI:83421"/>
        <dbReference type="ChEBI" id="CHEBI:456216"/>
        <dbReference type="EC" id="2.7.11.1"/>
    </reaction>
</comment>
<feature type="compositionally biased region" description="Low complexity" evidence="10">
    <location>
        <begin position="1451"/>
        <end position="1482"/>
    </location>
</feature>
<dbReference type="Gene3D" id="2.30.29.30">
    <property type="entry name" value="Pleckstrin-homology domain (PH domain)/Phosphotyrosine-binding domain (PTB)"/>
    <property type="match status" value="1"/>
</dbReference>
<feature type="compositionally biased region" description="Acidic residues" evidence="10">
    <location>
        <begin position="1292"/>
        <end position="1304"/>
    </location>
</feature>
<evidence type="ECO:0000256" key="1">
    <source>
        <dbReference type="ARBA" id="ARBA00010006"/>
    </source>
</evidence>
<evidence type="ECO:0000259" key="11">
    <source>
        <dbReference type="PROSITE" id="PS50003"/>
    </source>
</evidence>
<evidence type="ECO:0000259" key="12">
    <source>
        <dbReference type="PROSITE" id="PS50011"/>
    </source>
</evidence>
<evidence type="ECO:0000256" key="10">
    <source>
        <dbReference type="SAM" id="MobiDB-lite"/>
    </source>
</evidence>
<evidence type="ECO:0000256" key="5">
    <source>
        <dbReference type="ARBA" id="ARBA00022741"/>
    </source>
</evidence>
<feature type="domain" description="Protein kinase" evidence="12">
    <location>
        <begin position="962"/>
        <end position="1263"/>
    </location>
</feature>
<dbReference type="InterPro" id="IPR016024">
    <property type="entry name" value="ARM-type_fold"/>
</dbReference>
<evidence type="ECO:0000313" key="14">
    <source>
        <dbReference type="Proteomes" id="UP000383932"/>
    </source>
</evidence>
<dbReference type="PANTHER" id="PTHR24356">
    <property type="entry name" value="SERINE/THREONINE-PROTEIN KINASE"/>
    <property type="match status" value="1"/>
</dbReference>
<proteinExistence type="inferred from homology"/>
<keyword evidence="7" id="KW-0067">ATP-binding</keyword>
<organism evidence="13 14">
    <name type="scientific">Ceratobasidium theobromae</name>
    <dbReference type="NCBI Taxonomy" id="1582974"/>
    <lineage>
        <taxon>Eukaryota</taxon>
        <taxon>Fungi</taxon>
        <taxon>Dikarya</taxon>
        <taxon>Basidiomycota</taxon>
        <taxon>Agaricomycotina</taxon>
        <taxon>Agaricomycetes</taxon>
        <taxon>Cantharellales</taxon>
        <taxon>Ceratobasidiaceae</taxon>
        <taxon>Ceratobasidium</taxon>
    </lineage>
</organism>
<feature type="region of interest" description="Disordered" evidence="10">
    <location>
        <begin position="1136"/>
        <end position="1165"/>
    </location>
</feature>
<feature type="compositionally biased region" description="Polar residues" evidence="10">
    <location>
        <begin position="1340"/>
        <end position="1362"/>
    </location>
</feature>
<keyword evidence="14" id="KW-1185">Reference proteome</keyword>
<feature type="compositionally biased region" description="Pro residues" evidence="10">
    <location>
        <begin position="916"/>
        <end position="925"/>
    </location>
</feature>
<dbReference type="Proteomes" id="UP000383932">
    <property type="component" value="Unassembled WGS sequence"/>
</dbReference>
<feature type="region of interest" description="Disordered" evidence="10">
    <location>
        <begin position="832"/>
        <end position="964"/>
    </location>
</feature>
<dbReference type="SMART" id="SM00220">
    <property type="entry name" value="S_TKc"/>
    <property type="match status" value="1"/>
</dbReference>
<dbReference type="EMBL" id="SSOP01000052">
    <property type="protein sequence ID" value="KAB5592860.1"/>
    <property type="molecule type" value="Genomic_DNA"/>
</dbReference>
<feature type="compositionally biased region" description="Polar residues" evidence="10">
    <location>
        <begin position="1146"/>
        <end position="1157"/>
    </location>
</feature>
<evidence type="ECO:0000256" key="2">
    <source>
        <dbReference type="ARBA" id="ARBA00012513"/>
    </source>
</evidence>
<dbReference type="SUPFAM" id="SSF56112">
    <property type="entry name" value="Protein kinase-like (PK-like)"/>
    <property type="match status" value="1"/>
</dbReference>
<dbReference type="PROSITE" id="PS00108">
    <property type="entry name" value="PROTEIN_KINASE_ST"/>
    <property type="match status" value="1"/>
</dbReference>
<feature type="region of interest" description="Disordered" evidence="10">
    <location>
        <begin position="674"/>
        <end position="708"/>
    </location>
</feature>
<dbReference type="Gene3D" id="1.25.10.10">
    <property type="entry name" value="Leucine-rich Repeat Variant"/>
    <property type="match status" value="1"/>
</dbReference>
<dbReference type="SMART" id="SM00233">
    <property type="entry name" value="PH"/>
    <property type="match status" value="1"/>
</dbReference>
<dbReference type="InterPro" id="IPR000719">
    <property type="entry name" value="Prot_kinase_dom"/>
</dbReference>
<dbReference type="Gene3D" id="1.10.510.10">
    <property type="entry name" value="Transferase(Phosphotransferase) domain 1"/>
    <property type="match status" value="1"/>
</dbReference>
<protein>
    <recommendedName>
        <fullName evidence="2">non-specific serine/threonine protein kinase</fullName>
        <ecNumber evidence="2">2.7.11.1</ecNumber>
    </recommendedName>
</protein>
<feature type="compositionally biased region" description="Polar residues" evidence="10">
    <location>
        <begin position="934"/>
        <end position="950"/>
    </location>
</feature>
<keyword evidence="5" id="KW-0547">Nucleotide-binding</keyword>
<keyword evidence="6 13" id="KW-0418">Kinase</keyword>
<dbReference type="InterPro" id="IPR039046">
    <property type="entry name" value="PDPK1"/>
</dbReference>
<keyword evidence="3" id="KW-0723">Serine/threonine-protein kinase</keyword>
<comment type="caution">
    <text evidence="13">The sequence shown here is derived from an EMBL/GenBank/DDBJ whole genome shotgun (WGS) entry which is preliminary data.</text>
</comment>
<dbReference type="PANTHER" id="PTHR24356:SF163">
    <property type="entry name" value="3-PHOSPHOINOSITIDE-DEPENDENT PROTEIN KINASE 1-RELATED"/>
    <property type="match status" value="1"/>
</dbReference>
<dbReference type="EC" id="2.7.11.1" evidence="2"/>
<evidence type="ECO:0000256" key="4">
    <source>
        <dbReference type="ARBA" id="ARBA00022679"/>
    </source>
</evidence>
<evidence type="ECO:0000313" key="13">
    <source>
        <dbReference type="EMBL" id="KAB5592860.1"/>
    </source>
</evidence>
<feature type="compositionally biased region" description="Low complexity" evidence="10">
    <location>
        <begin position="1602"/>
        <end position="1618"/>
    </location>
</feature>
<dbReference type="InterPro" id="IPR001849">
    <property type="entry name" value="PH_domain"/>
</dbReference>
<dbReference type="PROSITE" id="PS50011">
    <property type="entry name" value="PROTEIN_KINASE_DOM"/>
    <property type="match status" value="1"/>
</dbReference>
<feature type="region of interest" description="Disordered" evidence="10">
    <location>
        <begin position="1582"/>
        <end position="1628"/>
    </location>
</feature>
<feature type="region of interest" description="Disordered" evidence="10">
    <location>
        <begin position="1279"/>
        <end position="1362"/>
    </location>
</feature>
<keyword evidence="4" id="KW-0808">Transferase</keyword>
<feature type="compositionally biased region" description="Low complexity" evidence="10">
    <location>
        <begin position="888"/>
        <end position="897"/>
    </location>
</feature>
<comment type="catalytic activity">
    <reaction evidence="8">
        <text>L-threonyl-[protein] + ATP = O-phospho-L-threonyl-[protein] + ADP + H(+)</text>
        <dbReference type="Rhea" id="RHEA:46608"/>
        <dbReference type="Rhea" id="RHEA-COMP:11060"/>
        <dbReference type="Rhea" id="RHEA-COMP:11605"/>
        <dbReference type="ChEBI" id="CHEBI:15378"/>
        <dbReference type="ChEBI" id="CHEBI:30013"/>
        <dbReference type="ChEBI" id="CHEBI:30616"/>
        <dbReference type="ChEBI" id="CHEBI:61977"/>
        <dbReference type="ChEBI" id="CHEBI:456216"/>
        <dbReference type="EC" id="2.7.11.1"/>
    </reaction>
</comment>
<dbReference type="InterPro" id="IPR011009">
    <property type="entry name" value="Kinase-like_dom_sf"/>
</dbReference>
<feature type="domain" description="PH" evidence="11">
    <location>
        <begin position="1641"/>
        <end position="1675"/>
    </location>
</feature>
<dbReference type="GO" id="GO:0005524">
    <property type="term" value="F:ATP binding"/>
    <property type="evidence" value="ECO:0007669"/>
    <property type="project" value="UniProtKB-KW"/>
</dbReference>
<evidence type="ECO:0000256" key="9">
    <source>
        <dbReference type="ARBA" id="ARBA00048679"/>
    </source>
</evidence>
<evidence type="ECO:0000256" key="3">
    <source>
        <dbReference type="ARBA" id="ARBA00022527"/>
    </source>
</evidence>
<dbReference type="GO" id="GO:0004674">
    <property type="term" value="F:protein serine/threonine kinase activity"/>
    <property type="evidence" value="ECO:0007669"/>
    <property type="project" value="UniProtKB-KW"/>
</dbReference>
<feature type="region of interest" description="Disordered" evidence="10">
    <location>
        <begin position="1385"/>
        <end position="1424"/>
    </location>
</feature>
<dbReference type="InterPro" id="IPR050236">
    <property type="entry name" value="Ser_Thr_kinase_AGC"/>
</dbReference>
<dbReference type="Gene3D" id="3.30.200.20">
    <property type="entry name" value="Phosphorylase Kinase, domain 1"/>
    <property type="match status" value="1"/>
</dbReference>
<dbReference type="SUPFAM" id="SSF48371">
    <property type="entry name" value="ARM repeat"/>
    <property type="match status" value="1"/>
</dbReference>
<feature type="region of interest" description="Disordered" evidence="10">
    <location>
        <begin position="1439"/>
        <end position="1489"/>
    </location>
</feature>
<dbReference type="PROSITE" id="PS50003">
    <property type="entry name" value="PH_DOMAIN"/>
    <property type="match status" value="1"/>
</dbReference>
<dbReference type="InterPro" id="IPR011993">
    <property type="entry name" value="PH-like_dom_sf"/>
</dbReference>
<dbReference type="InterPro" id="IPR011989">
    <property type="entry name" value="ARM-like"/>
</dbReference>
<evidence type="ECO:0000256" key="6">
    <source>
        <dbReference type="ARBA" id="ARBA00022777"/>
    </source>
</evidence>
<accession>A0A5N5QM68</accession>
<sequence length="1693" mass="182695">MVQSDLSRKVEKASDYVHMVSILLKDLKLPDPTKRKGLKQFANNFVQYSQKINACYDVHSQPNQKDFLVLSVIVNLWAKLAVDSVLRDRLLASGVLERMVPLLNEGPDGTRQAVLFALSNLTHHGGDHARKAIATVTLPAIVDLLDTPDCRPRIAELCIAVLSHTMPAAISKSEHDLNIGQEVKVPVAFRGIDGVRLLSAVSEAMRRTDVDEELISHGLDLLRTLAFFYRKAMLDTSCERPLVAALASPNIHLRLVGFAGIFRLGASATEFEGRVGDPLQILRVTMDMNRYFSPTLMEAMRNQYGGLQGGMIAELKESTLGMGMGINLFDNTQDYRQVGRNLATKVLQKEYSLSPALFSGPGGDSNFSRAVEALRDSKDPADAHLPDILEIKMAMATGHRDKVCTMSTWAIDHFPDVAFFYYTLATWTEDSRLALRTAKKGLACSGLTDYIKRGLLFKSAEAAFEVSTSGPLEIAAPGSPAWREGIAILHCAQEDSKAYIEMTPMDQKNLKTMIYTYLIISVILEGDELYKNPEKLRPYLDKLSIAEQIYAIVVQPLKRTQRKLAIDTIIPLFAKPMKNWRAVISRLDKPMLGHHHHQKLGKDDPDHILANWLARTALDEEDVPESAYTELTDMLMPVTRAEEVFLYRCSLCGNPSASLRRCARCKSARYCDDSWESSAPRSRPGESRPEQSAKEWIDWGTRGPRASGDSVVSGINAVRVVNCPFSTGCNIGARIRNDHYGPVHYCFDVVSGDGHTVDDAATIPAIAECVCDIDIVVVVDVVAGGIATCSPTADAAVFVPAAVTAALSQRPAHTLSVAATCLALGHDDDAMPALPGSRRGSDARARHSRMASVNTLRRTDQAEFPSRAGSASENPSQPPVGPGKRSRVPSSASSVVALAGQLEAVGAPQTLNPTPRTSPTPPPSAPGRKRRTHSSSTTGAKARSRSTSAAPRQRQPVSAADFEFGPELGSGSYSTVVKAWFKSATGASSPSAGVMGGLVGAPTTGEGKVFAVKVSDKQYLISKGKVKYANVEKSALALLGAGNHHRGHPGIVKLHWTFHDPTSLYFVLDLVPNGELLDRIKKLGSFTSEGARYYTSQIVDAVGWMHGMGVIHRDLKPENILLDEAFRVKITDFGSARVEGPEGPGTNPSVGPVSTNGGDPPTEQRASSFVGTAEYVSPELLMHNITNRFSDVWAIGCILFQMLAGRPPFKGGSEYLTLEQVKRLEYVVPEHFDPLAGELVKSILVLDPASRPTTAAIRNHAFLSETVWEEIWMCAAPPMESGPCKGPPEPEPPVEFESDNDSDDEWGRIPNGAHGEDEEGGPRDVGAYLNRMGYFGGTVKRSQLSSGDKPTPRPVQQPSYNFQDYKFGADVSTVPVPTSDDAVLAESGSASGATATPANRPSRSSIPPSLPPIMSPGLVDPGNEIAVEDDDMVPELQPTEQRVRTDPLRASHSSTLSGAGTTSSSEGSPLGSSTGTARTGSGERMPIAGGDVEGLRIALAVMGLGGDSERLSSALAPGEKPVFMSSILSRPRHRLTAVLPSKRRILVLTDTPRLLCVKEERDRVVVKSVLLFSGSISSAGAGVKPQTVPNGRGRSIARWKPSSSTTGSVSGAGSNSGTRAVDGEQEPVIGETIRTIETKGEKSFVVQTLSKSYTYVAENSEEAVRWVQQIKAAVQQVQRRRSSRLSTRPTVGQ</sequence>
<feature type="compositionally biased region" description="Basic and acidic residues" evidence="10">
    <location>
        <begin position="683"/>
        <end position="697"/>
    </location>
</feature>
<dbReference type="Pfam" id="PF00069">
    <property type="entry name" value="Pkinase"/>
    <property type="match status" value="1"/>
</dbReference>
<dbReference type="CDD" id="cd05581">
    <property type="entry name" value="STKc_PDK1"/>
    <property type="match status" value="1"/>
</dbReference>
<feature type="compositionally biased region" description="Low complexity" evidence="10">
    <location>
        <begin position="1387"/>
        <end position="1407"/>
    </location>
</feature>
<dbReference type="InterPro" id="IPR008271">
    <property type="entry name" value="Ser/Thr_kinase_AS"/>
</dbReference>
<dbReference type="OrthoDB" id="347657at2759"/>
<reference evidence="13 14" key="1">
    <citation type="journal article" date="2019" name="Fungal Biol. Biotechnol.">
        <title>Draft genome sequence of fastidious pathogen Ceratobasidium theobromae, which causes vascular-streak dieback in Theobroma cacao.</title>
        <authorList>
            <person name="Ali S.S."/>
            <person name="Asman A."/>
            <person name="Shao J."/>
            <person name="Firmansyah A.P."/>
            <person name="Susilo A.W."/>
            <person name="Rosmana A."/>
            <person name="McMahon P."/>
            <person name="Junaid M."/>
            <person name="Guest D."/>
            <person name="Kheng T.Y."/>
            <person name="Meinhardt L.W."/>
            <person name="Bailey B.A."/>
        </authorList>
    </citation>
    <scope>NUCLEOTIDE SEQUENCE [LARGE SCALE GENOMIC DNA]</scope>
    <source>
        <strain evidence="13 14">CT2</strain>
    </source>
</reference>
<evidence type="ECO:0000256" key="7">
    <source>
        <dbReference type="ARBA" id="ARBA00022840"/>
    </source>
</evidence>
<comment type="similarity">
    <text evidence="1">Belongs to the protein kinase superfamily. AGC Ser/Thr protein kinase family. PDPK1 subfamily.</text>
</comment>
<name>A0A5N5QM68_9AGAM</name>
<evidence type="ECO:0000256" key="8">
    <source>
        <dbReference type="ARBA" id="ARBA00047899"/>
    </source>
</evidence>
<dbReference type="GO" id="GO:0035556">
    <property type="term" value="P:intracellular signal transduction"/>
    <property type="evidence" value="ECO:0007669"/>
    <property type="project" value="TreeGrafter"/>
</dbReference>